<evidence type="ECO:0000313" key="2">
    <source>
        <dbReference type="EMBL" id="KAG5758853.1"/>
    </source>
</evidence>
<accession>A0A9P7I8Q4</accession>
<reference evidence="2" key="2">
    <citation type="submission" date="2020-10" db="EMBL/GenBank/DDBJ databases">
        <authorList>
            <person name="Peck L.D."/>
            <person name="Nowell R.W."/>
            <person name="Flood J."/>
            <person name="Ryan M.J."/>
            <person name="Barraclough T.G."/>
        </authorList>
    </citation>
    <scope>NUCLEOTIDE SEQUENCE</scope>
    <source>
        <strain evidence="2">IMI 127659i</strain>
    </source>
</reference>
<dbReference type="Proteomes" id="UP000750502">
    <property type="component" value="Unassembled WGS sequence"/>
</dbReference>
<proteinExistence type="predicted"/>
<evidence type="ECO:0000256" key="1">
    <source>
        <dbReference type="SAM" id="MobiDB-lite"/>
    </source>
</evidence>
<evidence type="ECO:0000313" key="3">
    <source>
        <dbReference type="Proteomes" id="UP000750502"/>
    </source>
</evidence>
<organism evidence="2 3">
    <name type="scientific">Fusarium xylarioides</name>
    <dbReference type="NCBI Taxonomy" id="221167"/>
    <lineage>
        <taxon>Eukaryota</taxon>
        <taxon>Fungi</taxon>
        <taxon>Dikarya</taxon>
        <taxon>Ascomycota</taxon>
        <taxon>Pezizomycotina</taxon>
        <taxon>Sordariomycetes</taxon>
        <taxon>Hypocreomycetidae</taxon>
        <taxon>Hypocreales</taxon>
        <taxon>Nectriaceae</taxon>
        <taxon>Fusarium</taxon>
        <taxon>Fusarium fujikuroi species complex</taxon>
    </lineage>
</organism>
<name>A0A9P7I8Q4_9HYPO</name>
<protein>
    <submittedName>
        <fullName evidence="2">Uncharacterized protein</fullName>
    </submittedName>
</protein>
<dbReference type="AlphaFoldDB" id="A0A9P7I8Q4"/>
<keyword evidence="3" id="KW-1185">Reference proteome</keyword>
<feature type="region of interest" description="Disordered" evidence="1">
    <location>
        <begin position="213"/>
        <end position="243"/>
    </location>
</feature>
<dbReference type="EMBL" id="JADFTT010000748">
    <property type="protein sequence ID" value="KAG5758853.1"/>
    <property type="molecule type" value="Genomic_DNA"/>
</dbReference>
<comment type="caution">
    <text evidence="2">The sequence shown here is derived from an EMBL/GenBank/DDBJ whole genome shotgun (WGS) entry which is preliminary data.</text>
</comment>
<sequence length="274" mass="31029">MLERPEDCDEDKNAQSLVELIKGAWFPTEQHPNWLQTAVVKRLIIGLKHGAVKNCDTPPVMWRSFIVHACYDLNDNPTEDTVMMAMRIRRVHRTIRQAGIGHGDYGNYRELLGDDRAASRIYNAAIETLREAMRMAEADAQCLRGRFPIPTSGDRSIDDVISSLVDRSVSRDQRISDARDLSALIHAQHDMLFINKRRMIETAIKAMEDMRDQLKSDQMEGIEETDSEMHDAQTGGTGSNDEDLEMTDAQMELVTERQILSQQVMVIVAILSGD</sequence>
<reference evidence="2" key="1">
    <citation type="journal article" date="2020" name="bioRxiv">
        <title>Historical genomics reveals the evolutionary mechanisms behind multiple outbreaks of the host-specific coffee wilt pathogen Fusarium xylarioides.</title>
        <authorList>
            <person name="Peck D."/>
            <person name="Nowell R.W."/>
            <person name="Flood J."/>
            <person name="Ryan M.J."/>
            <person name="Barraclough T.G."/>
        </authorList>
    </citation>
    <scope>NUCLEOTIDE SEQUENCE</scope>
    <source>
        <strain evidence="2">IMI 127659i</strain>
    </source>
</reference>
<gene>
    <name evidence="2" type="ORF">H9Q72_013016</name>
</gene>